<dbReference type="OrthoDB" id="19653at2759"/>
<feature type="domain" description="Carboxylesterase type B" evidence="2">
    <location>
        <begin position="13"/>
        <end position="303"/>
    </location>
</feature>
<evidence type="ECO:0000313" key="3">
    <source>
        <dbReference type="EMBL" id="CAI5454404.1"/>
    </source>
</evidence>
<name>A0A9P1N7V7_9PELO</name>
<dbReference type="AlphaFoldDB" id="A0A9P1N7V7"/>
<comment type="caution">
    <text evidence="3">The sequence shown here is derived from an EMBL/GenBank/DDBJ whole genome shotgun (WGS) entry which is preliminary data.</text>
</comment>
<dbReference type="SUPFAM" id="SSF53474">
    <property type="entry name" value="alpha/beta-Hydrolases"/>
    <property type="match status" value="1"/>
</dbReference>
<keyword evidence="4" id="KW-1185">Reference proteome</keyword>
<dbReference type="Gene3D" id="3.40.50.1820">
    <property type="entry name" value="alpha/beta hydrolase"/>
    <property type="match status" value="1"/>
</dbReference>
<evidence type="ECO:0000313" key="4">
    <source>
        <dbReference type="Proteomes" id="UP001152747"/>
    </source>
</evidence>
<dbReference type="Proteomes" id="UP001152747">
    <property type="component" value="Unassembled WGS sequence"/>
</dbReference>
<evidence type="ECO:0000256" key="1">
    <source>
        <dbReference type="SAM" id="Phobius"/>
    </source>
</evidence>
<organism evidence="3 4">
    <name type="scientific">Caenorhabditis angaria</name>
    <dbReference type="NCBI Taxonomy" id="860376"/>
    <lineage>
        <taxon>Eukaryota</taxon>
        <taxon>Metazoa</taxon>
        <taxon>Ecdysozoa</taxon>
        <taxon>Nematoda</taxon>
        <taxon>Chromadorea</taxon>
        <taxon>Rhabditida</taxon>
        <taxon>Rhabditina</taxon>
        <taxon>Rhabditomorpha</taxon>
        <taxon>Rhabditoidea</taxon>
        <taxon>Rhabditidae</taxon>
        <taxon>Peloderinae</taxon>
        <taxon>Caenorhabditis</taxon>
    </lineage>
</organism>
<dbReference type="PANTHER" id="PTHR45580:SF4">
    <property type="entry name" value="CARBOXYLIC ESTER HYDROLASE"/>
    <property type="match status" value="1"/>
</dbReference>
<keyword evidence="1" id="KW-0812">Transmembrane</keyword>
<feature type="transmembrane region" description="Helical" evidence="1">
    <location>
        <begin position="494"/>
        <end position="518"/>
    </location>
</feature>
<accession>A0A9P1N7V7</accession>
<dbReference type="InterPro" id="IPR002018">
    <property type="entry name" value="CarbesteraseB"/>
</dbReference>
<dbReference type="PANTHER" id="PTHR45580">
    <property type="entry name" value="PROTEIN CBG05369"/>
    <property type="match status" value="1"/>
</dbReference>
<keyword evidence="1" id="KW-0472">Membrane</keyword>
<dbReference type="InterPro" id="IPR029058">
    <property type="entry name" value="AB_hydrolase_fold"/>
</dbReference>
<protein>
    <recommendedName>
        <fullName evidence="2">Carboxylesterase type B domain-containing protein</fullName>
    </recommendedName>
</protein>
<gene>
    <name evidence="3" type="ORF">CAMP_LOCUS17041</name>
</gene>
<keyword evidence="1" id="KW-1133">Transmembrane helix</keyword>
<reference evidence="3" key="1">
    <citation type="submission" date="2022-11" db="EMBL/GenBank/DDBJ databases">
        <authorList>
            <person name="Kikuchi T."/>
        </authorList>
    </citation>
    <scope>NUCLEOTIDE SEQUENCE</scope>
    <source>
        <strain evidence="3">PS1010</strain>
    </source>
</reference>
<dbReference type="Pfam" id="PF00135">
    <property type="entry name" value="COesterase"/>
    <property type="match status" value="1"/>
</dbReference>
<proteinExistence type="predicted"/>
<dbReference type="EMBL" id="CANHGI010000006">
    <property type="protein sequence ID" value="CAI5454404.1"/>
    <property type="molecule type" value="Genomic_DNA"/>
</dbReference>
<sequence length="527" mass="61385">MASGVCFETKYIRSVPFAKPPIGDLRFELPSKLESWKSVKNATEFGPSCLSPEDLIKKKRFHMSEDCLYLNIFTSENCLRSQKCHVLIYFHGGGMDSGSPNYFPDDFILQHYVKEDVIFVIPAFRLGVFGSYSFKDESIPKKNLALYDCIEAIKFVNREIKNFGGDSKNVHLIGHSMGGTIVAALGFSRFVDPHQKLFKRLLIFSMLPSFVMPELYSENVYNITKLVGCHMYFTDKRKTLDCMKNIDYKTLMRAQYQLLENHHYFLGLSRNPPIMLENETVEAFINKCPPREILIGVTKKENAFERWPKENPFVSGSFWNFHNPYEVAEYYDYLQYAPNSTIYEPDSESTFVGTWLYSKKMAERGGKVFLFQSDQEPGSSHMSDMQYFIGLNTENRTTDMQLLDSFYSRMLVNFTKYGEPSPNWKTLDPSKMNYFSVQVISTSDTWPTMKNNFQKECLNFWINNITVFDNFVSRTKHKIFKDETFELNPISDKWWTYLAIVGVSFLVAVILFFIRILIRRRGYISIE</sequence>
<evidence type="ECO:0000259" key="2">
    <source>
        <dbReference type="Pfam" id="PF00135"/>
    </source>
</evidence>